<proteinExistence type="predicted"/>
<evidence type="ECO:0000313" key="1">
    <source>
        <dbReference type="EMBL" id="KKL89328.1"/>
    </source>
</evidence>
<gene>
    <name evidence="1" type="ORF">LCGC14_1915770</name>
</gene>
<accession>A0A0F9FT11</accession>
<sequence length="147" mass="16957">MQAELKNGTDENLNLIPQEVAEVILRLETIDSEIMKGAVSERFVPKLRLQQLLLETTALHSFFASRYHKWKAILDNREVEAYIELKRNILASGNKFVSAPAEREAAYEARPVRYLVGVYEGNLKRCEQYVNTCKKLLETLDEERNNS</sequence>
<organism evidence="1">
    <name type="scientific">marine sediment metagenome</name>
    <dbReference type="NCBI Taxonomy" id="412755"/>
    <lineage>
        <taxon>unclassified sequences</taxon>
        <taxon>metagenomes</taxon>
        <taxon>ecological metagenomes</taxon>
    </lineage>
</organism>
<protein>
    <submittedName>
        <fullName evidence="1">Uncharacterized protein</fullName>
    </submittedName>
</protein>
<name>A0A0F9FT11_9ZZZZ</name>
<reference evidence="1" key="1">
    <citation type="journal article" date="2015" name="Nature">
        <title>Complex archaea that bridge the gap between prokaryotes and eukaryotes.</title>
        <authorList>
            <person name="Spang A."/>
            <person name="Saw J.H."/>
            <person name="Jorgensen S.L."/>
            <person name="Zaremba-Niedzwiedzka K."/>
            <person name="Martijn J."/>
            <person name="Lind A.E."/>
            <person name="van Eijk R."/>
            <person name="Schleper C."/>
            <person name="Guy L."/>
            <person name="Ettema T.J."/>
        </authorList>
    </citation>
    <scope>NUCLEOTIDE SEQUENCE</scope>
</reference>
<dbReference type="EMBL" id="LAZR01020315">
    <property type="protein sequence ID" value="KKL89328.1"/>
    <property type="molecule type" value="Genomic_DNA"/>
</dbReference>
<dbReference type="AlphaFoldDB" id="A0A0F9FT11"/>
<comment type="caution">
    <text evidence="1">The sequence shown here is derived from an EMBL/GenBank/DDBJ whole genome shotgun (WGS) entry which is preliminary data.</text>
</comment>